<evidence type="ECO:0000259" key="8">
    <source>
        <dbReference type="Pfam" id="PF00482"/>
    </source>
</evidence>
<dbReference type="Pfam" id="PF00482">
    <property type="entry name" value="T2SSF"/>
    <property type="match status" value="2"/>
</dbReference>
<keyword evidence="3" id="KW-1003">Cell membrane</keyword>
<comment type="caution">
    <text evidence="9">The sequence shown here is derived from an EMBL/GenBank/DDBJ whole genome shotgun (WGS) entry which is preliminary data.</text>
</comment>
<keyword evidence="6 7" id="KW-0472">Membrane</keyword>
<feature type="transmembrane region" description="Helical" evidence="7">
    <location>
        <begin position="121"/>
        <end position="144"/>
    </location>
</feature>
<feature type="transmembrane region" description="Helical" evidence="7">
    <location>
        <begin position="318"/>
        <end position="340"/>
    </location>
</feature>
<gene>
    <name evidence="9" type="ORF">GQS40_01480</name>
</gene>
<evidence type="ECO:0000256" key="6">
    <source>
        <dbReference type="ARBA" id="ARBA00023136"/>
    </source>
</evidence>
<keyword evidence="4 7" id="KW-0812">Transmembrane</keyword>
<evidence type="ECO:0000256" key="5">
    <source>
        <dbReference type="ARBA" id="ARBA00022989"/>
    </source>
</evidence>
<dbReference type="PANTHER" id="PTHR30012:SF0">
    <property type="entry name" value="TYPE II SECRETION SYSTEM PROTEIN F-RELATED"/>
    <property type="match status" value="1"/>
</dbReference>
<dbReference type="InterPro" id="IPR018076">
    <property type="entry name" value="T2SS_GspF_dom"/>
</dbReference>
<accession>A0A6L7AAV3</accession>
<dbReference type="GO" id="GO:0005886">
    <property type="term" value="C:plasma membrane"/>
    <property type="evidence" value="ECO:0007669"/>
    <property type="project" value="UniProtKB-SubCell"/>
</dbReference>
<evidence type="ECO:0000313" key="9">
    <source>
        <dbReference type="EMBL" id="MWN20633.1"/>
    </source>
</evidence>
<feature type="domain" description="Type II secretion system protein GspF" evidence="8">
    <location>
        <begin position="27"/>
        <end position="145"/>
    </location>
</feature>
<dbReference type="Gene3D" id="1.20.81.30">
    <property type="entry name" value="Type II secretion system (T2SS), domain F"/>
    <property type="match status" value="2"/>
</dbReference>
<keyword evidence="5 7" id="KW-1133">Transmembrane helix</keyword>
<organism evidence="9 10">
    <name type="scientific">Leuconostoc lactis</name>
    <dbReference type="NCBI Taxonomy" id="1246"/>
    <lineage>
        <taxon>Bacteria</taxon>
        <taxon>Bacillati</taxon>
        <taxon>Bacillota</taxon>
        <taxon>Bacilli</taxon>
        <taxon>Lactobacillales</taxon>
        <taxon>Lactobacillaceae</taxon>
        <taxon>Leuconostoc</taxon>
    </lineage>
</organism>
<dbReference type="PANTHER" id="PTHR30012">
    <property type="entry name" value="GENERAL SECRETION PATHWAY PROTEIN"/>
    <property type="match status" value="1"/>
</dbReference>
<dbReference type="EMBL" id="WSZI01000008">
    <property type="protein sequence ID" value="MWN20633.1"/>
    <property type="molecule type" value="Genomic_DNA"/>
</dbReference>
<evidence type="ECO:0000256" key="3">
    <source>
        <dbReference type="ARBA" id="ARBA00022475"/>
    </source>
</evidence>
<proteinExistence type="inferred from homology"/>
<name>A0A6L7AAV3_LEULA</name>
<evidence type="ECO:0000256" key="7">
    <source>
        <dbReference type="SAM" id="Phobius"/>
    </source>
</evidence>
<dbReference type="InterPro" id="IPR003004">
    <property type="entry name" value="GspF/PilC"/>
</dbReference>
<dbReference type="RefSeq" id="WP_029510267.1">
    <property type="nucleotide sequence ID" value="NZ_DAITWI010000007.1"/>
</dbReference>
<dbReference type="AlphaFoldDB" id="A0A6L7AAV3"/>
<comment type="subcellular location">
    <subcellularLocation>
        <location evidence="1">Cell membrane</location>
        <topology evidence="1">Multi-pass membrane protein</topology>
    </subcellularLocation>
</comment>
<evidence type="ECO:0000256" key="1">
    <source>
        <dbReference type="ARBA" id="ARBA00004651"/>
    </source>
</evidence>
<reference evidence="9 10" key="1">
    <citation type="submission" date="2019-12" db="EMBL/GenBank/DDBJ databases">
        <title>Complete genome sequence of Leuconostoc lactis strain AVN1 provides insights into metabolic potential.</title>
        <authorList>
            <person name="Besrour N."/>
            <person name="Najjari A."/>
            <person name="Fhoula I."/>
            <person name="Jaballah S."/>
            <person name="Klibi N."/>
            <person name="Ouzari H.I."/>
        </authorList>
    </citation>
    <scope>NUCLEOTIDE SEQUENCE [LARGE SCALE GENOMIC DNA]</scope>
    <source>
        <strain evidence="9 10">AVN1</strain>
    </source>
</reference>
<feature type="domain" description="Type II secretion system protein GspF" evidence="8">
    <location>
        <begin position="214"/>
        <end position="338"/>
    </location>
</feature>
<evidence type="ECO:0000256" key="4">
    <source>
        <dbReference type="ARBA" id="ARBA00022692"/>
    </source>
</evidence>
<protein>
    <submittedName>
        <fullName evidence="9">Type II secretion system protein F</fullName>
    </submittedName>
</protein>
<evidence type="ECO:0000313" key="10">
    <source>
        <dbReference type="Proteomes" id="UP000478636"/>
    </source>
</evidence>
<dbReference type="Proteomes" id="UP000478636">
    <property type="component" value="Unassembled WGS sequence"/>
</dbReference>
<sequence>MHWRPIKFPKHIITTSRNFKRQHQVLFFQELGELLQSGYSIAHSLDILAAAHTPWTTWLATVNARLNQGVPLHVVLDQTVSQAIFLQIKLADQHGNLSETLVTIGQHLAQVQQQQQKIKQVLQYPIVLIGLLGLMLIGMKLFLYPILQQWQDTAVLDSGETQQVMWYVFGMIVVALCFGIWHWHRLPARQRLKMLSRLWLIGPIVKTIVTYQVAQQLAVLLANGLTVPEILAEMCGIQGQKNQQLAILLAEDAHIALQSGCTLSEYILKQPYFNQALAGYFVRGHEPKRLAGYLAYYAKLQYHQVMQRTNRLIDMLQPIFFGVIGIAIIAVYLSMLLPMYQTIGGLYQ</sequence>
<feature type="transmembrane region" description="Helical" evidence="7">
    <location>
        <begin position="164"/>
        <end position="184"/>
    </location>
</feature>
<dbReference type="InterPro" id="IPR042094">
    <property type="entry name" value="T2SS_GspF_sf"/>
</dbReference>
<evidence type="ECO:0000256" key="2">
    <source>
        <dbReference type="ARBA" id="ARBA00005745"/>
    </source>
</evidence>
<comment type="similarity">
    <text evidence="2">Belongs to the GSP F family.</text>
</comment>